<name>A0A6L2P6M1_TANCI</name>
<feature type="region of interest" description="Disordered" evidence="1">
    <location>
        <begin position="997"/>
        <end position="1027"/>
    </location>
</feature>
<dbReference type="Pfam" id="PF13952">
    <property type="entry name" value="DUF4216"/>
    <property type="match status" value="1"/>
</dbReference>
<accession>A0A6L2P6M1</accession>
<comment type="caution">
    <text evidence="3">The sequence shown here is derived from an EMBL/GenBank/DDBJ whole genome shotgun (WGS) entry which is preliminary data.</text>
</comment>
<dbReference type="Pfam" id="PF02992">
    <property type="entry name" value="Transposase_21"/>
    <property type="match status" value="1"/>
</dbReference>
<evidence type="ECO:0000313" key="3">
    <source>
        <dbReference type="EMBL" id="GEU94081.1"/>
    </source>
</evidence>
<protein>
    <recommendedName>
        <fullName evidence="2">DUF4216 domain-containing protein</fullName>
    </recommendedName>
</protein>
<dbReference type="PANTHER" id="PTHR10775">
    <property type="entry name" value="OS08G0208400 PROTEIN"/>
    <property type="match status" value="1"/>
</dbReference>
<evidence type="ECO:0000259" key="2">
    <source>
        <dbReference type="Pfam" id="PF13952"/>
    </source>
</evidence>
<feature type="domain" description="DUF4216" evidence="2">
    <location>
        <begin position="848"/>
        <end position="890"/>
    </location>
</feature>
<evidence type="ECO:0000256" key="1">
    <source>
        <dbReference type="SAM" id="MobiDB-lite"/>
    </source>
</evidence>
<proteinExistence type="predicted"/>
<organism evidence="3">
    <name type="scientific">Tanacetum cinerariifolium</name>
    <name type="common">Dalmatian daisy</name>
    <name type="synonym">Chrysanthemum cinerariifolium</name>
    <dbReference type="NCBI Taxonomy" id="118510"/>
    <lineage>
        <taxon>Eukaryota</taxon>
        <taxon>Viridiplantae</taxon>
        <taxon>Streptophyta</taxon>
        <taxon>Embryophyta</taxon>
        <taxon>Tracheophyta</taxon>
        <taxon>Spermatophyta</taxon>
        <taxon>Magnoliopsida</taxon>
        <taxon>eudicotyledons</taxon>
        <taxon>Gunneridae</taxon>
        <taxon>Pentapetalae</taxon>
        <taxon>asterids</taxon>
        <taxon>campanulids</taxon>
        <taxon>Asterales</taxon>
        <taxon>Asteraceae</taxon>
        <taxon>Asteroideae</taxon>
        <taxon>Anthemideae</taxon>
        <taxon>Anthemidinae</taxon>
        <taxon>Tanacetum</taxon>
    </lineage>
</organism>
<dbReference type="EMBL" id="BKCJ010010992">
    <property type="protein sequence ID" value="GEU94081.1"/>
    <property type="molecule type" value="Genomic_DNA"/>
</dbReference>
<feature type="region of interest" description="Disordered" evidence="1">
    <location>
        <begin position="583"/>
        <end position="602"/>
    </location>
</feature>
<feature type="compositionally biased region" description="Low complexity" evidence="1">
    <location>
        <begin position="1011"/>
        <end position="1027"/>
    </location>
</feature>
<dbReference type="AlphaFoldDB" id="A0A6L2P6M1"/>
<dbReference type="PANTHER" id="PTHR10775:SF192">
    <property type="match status" value="1"/>
</dbReference>
<gene>
    <name evidence="3" type="ORF">Tci_066059</name>
</gene>
<sequence>MIVNPCRTPVDIESKLGSDGDPTLYRSLAGALEYLTFTRPNLSYVVQQRHVTLSRSSAEAEHRGVANVVVETVRIRNFSPSAYETYRDRYTFFRDYVASRQVLVLHVPSRFQYADIFTNGLPSALFLEFRSSLNVQRPSVLTSKAGKRFAFVRFIKVNNLDRLVENLCTIWIGRYHPSANSVRFERPHKSFTTPYAKPGVHSRPSNPYAFQHSNGRVGSYVNAINDACNDFVSEERIVWVDIEGVPLNAWSQETFVRIGKMYVCLGKWLDVENAHGEILRHGFLPGYTEWIVHGEHNISLPPSQSTNVNVEETFFGQDDIRGLVRDAFGINSLPSVHGEHTISLPPSQSTNVNVEETFFGQDDIRDTEEFTENGDHSDEGVSYKRLLEECDKELYAGCNMIQELLSDAFPHLMALPSSAYEAKQFTKDLGLGYEKIHACPNDCMLYWDDRAGQQSCHICKASRYKSDELGGSSKARKSNKPAKVLCYFPLIPRLKSTWPVLLIPYNLPPWICMKRQSFILSSIIPGEKAPGNDIDAGAPRVAWHVWFVRTPPTQENRGSPTPLTGSDVLKQLSGIRFKYGKSKKRTREEDVGSTSTHAKEATHDEGAFECTNTIIEEDIDGENLLWKKKSVFFDLEYWEHNLLRHNLDVMHIEKNVSDNIIGTLLGLDGKDNKNTRKDLKEMGIRHDLHLINRPNEKPYLPPACYTMSPVEKSNFLQLLKDLKVPDGYSSNILRGVSVKDHKISNLKSHDGHILMQDVLLIALRESVISRTQSRLVKAVSLLQEENVDEEVLSLAIGPNIAAKQYKGFITNSYRFLIRRHEEFKKTQNSGVMVEVEGGYYYGKLTNIIELEYFRGYKIVLFQCDWVDNRLYRGLKKDKYGFPLVNFSRPLVHTVSKMFKSKTTMQNHKRKQSEMNPPTSHNFQTQSKSFFIDMQTTRQVIKNTNHPSSALKASFGPSSHMQTTRQVINNTNHLSSSFQLAIRPSFLYDMCQNSSSSSSLQASVGPDVHQNSSSSSSSSRSQSLQSQLAIHEPTLHQSSSLNSVLNQDHDLLSEVEINLADQYEQNLLSKVEIIDMNGNILRTQKMTAKQVYKLKGGEKVLVHVNKDYQLIKNADGLCSRFMTLILKQPNLCLPDAKDWKECKESCAAMLIAELRRRLCIPQGERVDKVLSAMFSVKRRTVKYRLKQGLYQQAANKLNVANGINGLDA</sequence>
<dbReference type="InterPro" id="IPR004242">
    <property type="entry name" value="Transposase_21"/>
</dbReference>
<dbReference type="InterPro" id="IPR025312">
    <property type="entry name" value="DUF4216"/>
</dbReference>
<reference evidence="3" key="1">
    <citation type="journal article" date="2019" name="Sci. Rep.">
        <title>Draft genome of Tanacetum cinerariifolium, the natural source of mosquito coil.</title>
        <authorList>
            <person name="Yamashiro T."/>
            <person name="Shiraishi A."/>
            <person name="Satake H."/>
            <person name="Nakayama K."/>
        </authorList>
    </citation>
    <scope>NUCLEOTIDE SEQUENCE</scope>
</reference>